<keyword evidence="3" id="KW-0238">DNA-binding</keyword>
<dbReference type="EMBL" id="LPJX01000061">
    <property type="protein sequence ID" value="KWF59860.1"/>
    <property type="molecule type" value="Genomic_DNA"/>
</dbReference>
<dbReference type="Proteomes" id="UP000061512">
    <property type="component" value="Unassembled WGS sequence"/>
</dbReference>
<name>A0A132EUV0_9BURK</name>
<comment type="similarity">
    <text evidence="1">Belongs to the LysR transcriptional regulatory family.</text>
</comment>
<evidence type="ECO:0000313" key="6">
    <source>
        <dbReference type="EMBL" id="KWF59860.1"/>
    </source>
</evidence>
<dbReference type="SUPFAM" id="SSF53850">
    <property type="entry name" value="Periplasmic binding protein-like II"/>
    <property type="match status" value="1"/>
</dbReference>
<dbReference type="PROSITE" id="PS50931">
    <property type="entry name" value="HTH_LYSR"/>
    <property type="match status" value="1"/>
</dbReference>
<dbReference type="Pfam" id="PF00126">
    <property type="entry name" value="HTH_1"/>
    <property type="match status" value="1"/>
</dbReference>
<accession>A0A132EUV0</accession>
<dbReference type="GO" id="GO:0003700">
    <property type="term" value="F:DNA-binding transcription factor activity"/>
    <property type="evidence" value="ECO:0007669"/>
    <property type="project" value="InterPro"/>
</dbReference>
<gene>
    <name evidence="6" type="ORF">WT57_28135</name>
</gene>
<protein>
    <submittedName>
        <fullName evidence="6">LysR family transcriptional regulator</fullName>
    </submittedName>
</protein>
<evidence type="ECO:0000256" key="3">
    <source>
        <dbReference type="ARBA" id="ARBA00023125"/>
    </source>
</evidence>
<dbReference type="SUPFAM" id="SSF46785">
    <property type="entry name" value="Winged helix' DNA-binding domain"/>
    <property type="match status" value="1"/>
</dbReference>
<dbReference type="PANTHER" id="PTHR30537:SF3">
    <property type="entry name" value="TRANSCRIPTIONAL REGULATORY PROTEIN"/>
    <property type="match status" value="1"/>
</dbReference>
<dbReference type="GO" id="GO:0006351">
    <property type="term" value="P:DNA-templated transcription"/>
    <property type="evidence" value="ECO:0007669"/>
    <property type="project" value="TreeGrafter"/>
</dbReference>
<dbReference type="InterPro" id="IPR036390">
    <property type="entry name" value="WH_DNA-bd_sf"/>
</dbReference>
<dbReference type="GO" id="GO:0043565">
    <property type="term" value="F:sequence-specific DNA binding"/>
    <property type="evidence" value="ECO:0007669"/>
    <property type="project" value="TreeGrafter"/>
</dbReference>
<dbReference type="Gene3D" id="3.40.190.290">
    <property type="match status" value="1"/>
</dbReference>
<dbReference type="InterPro" id="IPR058163">
    <property type="entry name" value="LysR-type_TF_proteobact-type"/>
</dbReference>
<dbReference type="InterPro" id="IPR005119">
    <property type="entry name" value="LysR_subst-bd"/>
</dbReference>
<organism evidence="6 7">
    <name type="scientific">Burkholderia pseudomultivorans</name>
    <dbReference type="NCBI Taxonomy" id="1207504"/>
    <lineage>
        <taxon>Bacteria</taxon>
        <taxon>Pseudomonadati</taxon>
        <taxon>Pseudomonadota</taxon>
        <taxon>Betaproteobacteria</taxon>
        <taxon>Burkholderiales</taxon>
        <taxon>Burkholderiaceae</taxon>
        <taxon>Burkholderia</taxon>
        <taxon>Burkholderia cepacia complex</taxon>
    </lineage>
</organism>
<evidence type="ECO:0000256" key="2">
    <source>
        <dbReference type="ARBA" id="ARBA00023015"/>
    </source>
</evidence>
<comment type="caution">
    <text evidence="6">The sequence shown here is derived from an EMBL/GenBank/DDBJ whole genome shotgun (WGS) entry which is preliminary data.</text>
</comment>
<dbReference type="Pfam" id="PF03466">
    <property type="entry name" value="LysR_substrate"/>
    <property type="match status" value="1"/>
</dbReference>
<dbReference type="Gene3D" id="1.10.10.10">
    <property type="entry name" value="Winged helix-like DNA-binding domain superfamily/Winged helix DNA-binding domain"/>
    <property type="match status" value="1"/>
</dbReference>
<dbReference type="RefSeq" id="WP_060300113.1">
    <property type="nucleotide sequence ID" value="NZ_LPJX01000061.1"/>
</dbReference>
<keyword evidence="4" id="KW-0804">Transcription</keyword>
<feature type="domain" description="HTH lysR-type" evidence="5">
    <location>
        <begin position="6"/>
        <end position="63"/>
    </location>
</feature>
<evidence type="ECO:0000256" key="1">
    <source>
        <dbReference type="ARBA" id="ARBA00009437"/>
    </source>
</evidence>
<evidence type="ECO:0000313" key="7">
    <source>
        <dbReference type="Proteomes" id="UP000061512"/>
    </source>
</evidence>
<dbReference type="InterPro" id="IPR036388">
    <property type="entry name" value="WH-like_DNA-bd_sf"/>
</dbReference>
<dbReference type="PANTHER" id="PTHR30537">
    <property type="entry name" value="HTH-TYPE TRANSCRIPTIONAL REGULATOR"/>
    <property type="match status" value="1"/>
</dbReference>
<dbReference type="AlphaFoldDB" id="A0A132EUV0"/>
<evidence type="ECO:0000256" key="4">
    <source>
        <dbReference type="ARBA" id="ARBA00023163"/>
    </source>
</evidence>
<keyword evidence="2" id="KW-0805">Transcription regulation</keyword>
<proteinExistence type="inferred from homology"/>
<reference evidence="6 7" key="1">
    <citation type="submission" date="2015-11" db="EMBL/GenBank/DDBJ databases">
        <title>Expanding the genomic diversity of Burkholderia species for the development of highly accurate diagnostics.</title>
        <authorList>
            <person name="Sahl J."/>
            <person name="Keim P."/>
            <person name="Wagner D."/>
        </authorList>
    </citation>
    <scope>NUCLEOTIDE SEQUENCE [LARGE SCALE GENOMIC DNA]</scope>
    <source>
        <strain evidence="6 7">MSMB574WGS</strain>
    </source>
</reference>
<sequence length="292" mass="31560">MDEQRISWDDLRLVLAVAQAGSLAGAARRLGVSHATVFRRLAALEAGLRVRLFERTRTGYAPTPAGDDIAAAAERIQDEVHGVERRVAGRDVRPSGTVRVTTTDTLLAGLLSPVFAAFRHACPDIALDVSVSNAVFDLSKREADVAIRPSSSPPEWLVGRRIGTIAQAVYATPAWRARGDDLAWVGPDPRMGYRKLDQWMRARGADDRCAYRVDTLLGLFAAARAGIGAAVLPCYLADGDRDLVRIGGRIDDLATDLWLLTHPDLRDTARIRAFLAFVATAVDALQARLAGG</sequence>
<dbReference type="InterPro" id="IPR000847">
    <property type="entry name" value="LysR_HTH_N"/>
</dbReference>
<evidence type="ECO:0000259" key="5">
    <source>
        <dbReference type="PROSITE" id="PS50931"/>
    </source>
</evidence>